<protein>
    <submittedName>
        <fullName evidence="1">Uncharacterized protein</fullName>
    </submittedName>
</protein>
<reference evidence="1 2" key="1">
    <citation type="submission" date="2016-04" db="EMBL/GenBank/DDBJ databases">
        <title>Genome sequence of the K139-like phage VcP032 originating from Vibrio cholerae O1 El Tor Ogawa serotype.</title>
        <authorList>
            <person name="Hammerl J.A."/>
            <person name="Jaeckel C."/>
            <person name="Strauch E."/>
        </authorList>
    </citation>
    <scope>NUCLEOTIDE SEQUENCE [LARGE SCALE GENOMIC DNA]</scope>
</reference>
<proteinExistence type="predicted"/>
<sequence>MIEIYESLTDFVTILMIAPENDDQLISWQSQVQQGIERI</sequence>
<dbReference type="Proteomes" id="UP000230881">
    <property type="component" value="Segment"/>
</dbReference>
<accession>A0A166YH76</accession>
<dbReference type="EMBL" id="KX058879">
    <property type="protein sequence ID" value="ANA87633.1"/>
    <property type="molecule type" value="Genomic_DNA"/>
</dbReference>
<gene>
    <name evidence="1" type="ORF">VcP032_01</name>
</gene>
<organism evidence="1 2">
    <name type="scientific">Vibrio phage VcP032</name>
    <dbReference type="NCBI Taxonomy" id="1841196"/>
    <lineage>
        <taxon>Viruses</taxon>
        <taxon>Duplodnaviria</taxon>
        <taxon>Heunggongvirae</taxon>
        <taxon>Uroviricota</taxon>
        <taxon>Caudoviricetes</taxon>
        <taxon>Peduoviridae</taxon>
        <taxon>Longwoodvirus</taxon>
        <taxon>Longwoodvirus K139</taxon>
    </lineage>
</organism>
<evidence type="ECO:0000313" key="1">
    <source>
        <dbReference type="EMBL" id="ANA87633.1"/>
    </source>
</evidence>
<evidence type="ECO:0000313" key="2">
    <source>
        <dbReference type="Proteomes" id="UP000230881"/>
    </source>
</evidence>
<name>A0A166YH76_9CAUD</name>